<name>A0ABN9Q7L3_9DINO</name>
<protein>
    <submittedName>
        <fullName evidence="2">Uncharacterized protein</fullName>
    </submittedName>
</protein>
<comment type="caution">
    <text evidence="2">The sequence shown here is derived from an EMBL/GenBank/DDBJ whole genome shotgun (WGS) entry which is preliminary data.</text>
</comment>
<reference evidence="2" key="1">
    <citation type="submission" date="2023-10" db="EMBL/GenBank/DDBJ databases">
        <authorList>
            <person name="Chen Y."/>
            <person name="Shah S."/>
            <person name="Dougan E. K."/>
            <person name="Thang M."/>
            <person name="Chan C."/>
        </authorList>
    </citation>
    <scope>NUCLEOTIDE SEQUENCE [LARGE SCALE GENOMIC DNA]</scope>
</reference>
<keyword evidence="3" id="KW-1185">Reference proteome</keyword>
<organism evidence="2 3">
    <name type="scientific">Prorocentrum cordatum</name>
    <dbReference type="NCBI Taxonomy" id="2364126"/>
    <lineage>
        <taxon>Eukaryota</taxon>
        <taxon>Sar</taxon>
        <taxon>Alveolata</taxon>
        <taxon>Dinophyceae</taxon>
        <taxon>Prorocentrales</taxon>
        <taxon>Prorocentraceae</taxon>
        <taxon>Prorocentrum</taxon>
    </lineage>
</organism>
<sequence>MFRERWRDRAPVAEVGQESAAAAAAPARAVDLCVFESRPITASYRQRNAALKWLRRVAGTAGGDVVCEATVQIGKIWKPPKKKGQLNMHHDFWDGEEVPWSWLEMFAQMGPATKAQGDKRGEHQDNDDFVVYRKDLSVVRSYPNWKTKKFDLREADPHASTVPPPRDGCGGSNGAGTYKYYKHVDRAGTGRFDRERGNGMSPGDLGYQSCRNQ</sequence>
<dbReference type="Proteomes" id="UP001189429">
    <property type="component" value="Unassembled WGS sequence"/>
</dbReference>
<evidence type="ECO:0000313" key="2">
    <source>
        <dbReference type="EMBL" id="CAK0799271.1"/>
    </source>
</evidence>
<feature type="compositionally biased region" description="Basic and acidic residues" evidence="1">
    <location>
        <begin position="182"/>
        <end position="197"/>
    </location>
</feature>
<feature type="region of interest" description="Disordered" evidence="1">
    <location>
        <begin position="155"/>
        <end position="213"/>
    </location>
</feature>
<evidence type="ECO:0000256" key="1">
    <source>
        <dbReference type="SAM" id="MobiDB-lite"/>
    </source>
</evidence>
<gene>
    <name evidence="2" type="ORF">PCOR1329_LOCUS7783</name>
</gene>
<dbReference type="EMBL" id="CAUYUJ010002114">
    <property type="protein sequence ID" value="CAK0799271.1"/>
    <property type="molecule type" value="Genomic_DNA"/>
</dbReference>
<evidence type="ECO:0000313" key="3">
    <source>
        <dbReference type="Proteomes" id="UP001189429"/>
    </source>
</evidence>
<proteinExistence type="predicted"/>
<accession>A0ABN9Q7L3</accession>